<keyword evidence="5" id="KW-1185">Reference proteome</keyword>
<feature type="compositionally biased region" description="Polar residues" evidence="1">
    <location>
        <begin position="314"/>
        <end position="331"/>
    </location>
</feature>
<gene>
    <name evidence="4" type="ORF">PGT21_029982</name>
    <name evidence="3" type="ORF">PGTUg99_028425</name>
</gene>
<keyword evidence="2" id="KW-0732">Signal</keyword>
<evidence type="ECO:0000313" key="5">
    <source>
        <dbReference type="Proteomes" id="UP000324748"/>
    </source>
</evidence>
<accession>A0A5B0MGQ3</accession>
<dbReference type="EMBL" id="VDEP01000471">
    <property type="protein sequence ID" value="KAA1075922.1"/>
    <property type="molecule type" value="Genomic_DNA"/>
</dbReference>
<dbReference type="AlphaFoldDB" id="A0A5B0MGQ3"/>
<organism evidence="3 6">
    <name type="scientific">Puccinia graminis f. sp. tritici</name>
    <dbReference type="NCBI Taxonomy" id="56615"/>
    <lineage>
        <taxon>Eukaryota</taxon>
        <taxon>Fungi</taxon>
        <taxon>Dikarya</taxon>
        <taxon>Basidiomycota</taxon>
        <taxon>Pucciniomycotina</taxon>
        <taxon>Pucciniomycetes</taxon>
        <taxon>Pucciniales</taxon>
        <taxon>Pucciniaceae</taxon>
        <taxon>Puccinia</taxon>
    </lineage>
</organism>
<feature type="compositionally biased region" description="Low complexity" evidence="1">
    <location>
        <begin position="379"/>
        <end position="388"/>
    </location>
</feature>
<evidence type="ECO:0000313" key="4">
    <source>
        <dbReference type="EMBL" id="KAA1091276.1"/>
    </source>
</evidence>
<proteinExistence type="predicted"/>
<feature type="compositionally biased region" description="Gly residues" evidence="1">
    <location>
        <begin position="360"/>
        <end position="371"/>
    </location>
</feature>
<feature type="chain" id="PRO_5036366134" evidence="2">
    <location>
        <begin position="21"/>
        <end position="440"/>
    </location>
</feature>
<evidence type="ECO:0000313" key="3">
    <source>
        <dbReference type="EMBL" id="KAA1075922.1"/>
    </source>
</evidence>
<dbReference type="EMBL" id="VSWC01000092">
    <property type="protein sequence ID" value="KAA1091276.1"/>
    <property type="molecule type" value="Genomic_DNA"/>
</dbReference>
<sequence>MLLNQILLAFYLLQYYMASAHPHSFTKNPIRSGIPSVVPGQQSHRLKKRKAPLLMENSFIHSQQAGIELGRSAQTKEQGSVYFTDESSKFMNEEHGVENPTEKIDGFNGQSGPGRHNIYQTMNTVPEKGPFSERKRHISSEGQLFTWKWFSTDPMIIIEIEGEEYAIPVEEFQKCKRDEMTFTDQEKQEIKRKVLKEYGALESVELKLILQPNPYRQLEKKILFLGISNTGKIANLRKMPQGGGKIYETENYLATGHDKELVTFKCWATKAELVDSSILSPDESGHSPRFGKDLVVYTQDEIEKTFSAEKKPNVSKNNVENQNDGSNNVQKEGNPKIKQNHADEVEVAQDSQEDDIKKSGGVGFKNHGGGKNDVPKGSHNPGNHNGGPTLQAFASSDPSKKTFFEMIKSFFSILKKGFKAMMAKIPFWRKKTLNAPVDTA</sequence>
<evidence type="ECO:0000313" key="6">
    <source>
        <dbReference type="Proteomes" id="UP000325313"/>
    </source>
</evidence>
<comment type="caution">
    <text evidence="3">The sequence shown here is derived from an EMBL/GenBank/DDBJ whole genome shotgun (WGS) entry which is preliminary data.</text>
</comment>
<evidence type="ECO:0000256" key="1">
    <source>
        <dbReference type="SAM" id="MobiDB-lite"/>
    </source>
</evidence>
<dbReference type="Proteomes" id="UP000324748">
    <property type="component" value="Unassembled WGS sequence"/>
</dbReference>
<reference evidence="5 6" key="1">
    <citation type="submission" date="2019-05" db="EMBL/GenBank/DDBJ databases">
        <title>Emergence of the Ug99 lineage of the wheat stem rust pathogen through somatic hybridization.</title>
        <authorList>
            <person name="Li F."/>
            <person name="Upadhyaya N.M."/>
            <person name="Sperschneider J."/>
            <person name="Matny O."/>
            <person name="Nguyen-Phuc H."/>
            <person name="Mago R."/>
            <person name="Raley C."/>
            <person name="Miller M.E."/>
            <person name="Silverstein K.A.T."/>
            <person name="Henningsen E."/>
            <person name="Hirsch C.D."/>
            <person name="Visser B."/>
            <person name="Pretorius Z.A."/>
            <person name="Steffenson B.J."/>
            <person name="Schwessinger B."/>
            <person name="Dodds P.N."/>
            <person name="Figueroa M."/>
        </authorList>
    </citation>
    <scope>NUCLEOTIDE SEQUENCE [LARGE SCALE GENOMIC DNA]</scope>
    <source>
        <strain evidence="4">21-0</strain>
        <strain evidence="3 6">Ug99</strain>
    </source>
</reference>
<dbReference type="Proteomes" id="UP000325313">
    <property type="component" value="Unassembled WGS sequence"/>
</dbReference>
<feature type="signal peptide" evidence="2">
    <location>
        <begin position="1"/>
        <end position="20"/>
    </location>
</feature>
<name>A0A5B0MGQ3_PUCGR</name>
<feature type="region of interest" description="Disordered" evidence="1">
    <location>
        <begin position="306"/>
        <end position="395"/>
    </location>
</feature>
<protein>
    <submittedName>
        <fullName evidence="3">Uncharacterized protein</fullName>
    </submittedName>
</protein>
<evidence type="ECO:0000256" key="2">
    <source>
        <dbReference type="SAM" id="SignalP"/>
    </source>
</evidence>